<organism evidence="1 2">
    <name type="scientific">Coffea canephora</name>
    <name type="common">Robusta coffee</name>
    <dbReference type="NCBI Taxonomy" id="49390"/>
    <lineage>
        <taxon>Eukaryota</taxon>
        <taxon>Viridiplantae</taxon>
        <taxon>Streptophyta</taxon>
        <taxon>Embryophyta</taxon>
        <taxon>Tracheophyta</taxon>
        <taxon>Spermatophyta</taxon>
        <taxon>Magnoliopsida</taxon>
        <taxon>eudicotyledons</taxon>
        <taxon>Gunneridae</taxon>
        <taxon>Pentapetalae</taxon>
        <taxon>asterids</taxon>
        <taxon>lamiids</taxon>
        <taxon>Gentianales</taxon>
        <taxon>Rubiaceae</taxon>
        <taxon>Ixoroideae</taxon>
        <taxon>Gardenieae complex</taxon>
        <taxon>Bertiereae - Coffeeae clade</taxon>
        <taxon>Coffeeae</taxon>
        <taxon>Coffea</taxon>
    </lineage>
</organism>
<gene>
    <name evidence="1" type="ORF">GSCOC_T00022427001</name>
</gene>
<accession>A0A068TPW9</accession>
<sequence>MSSGMSETRVLKPNSSNNLIGFILPIPIGGQTTHSKAQQITPNATVSYWLPMPNLQSSSINCSTGDTTS</sequence>
<dbReference type="EMBL" id="HG739086">
    <property type="protein sequence ID" value="CDO98360.1"/>
    <property type="molecule type" value="Genomic_DNA"/>
</dbReference>
<protein>
    <submittedName>
        <fullName evidence="1">Uncharacterized protein</fullName>
    </submittedName>
</protein>
<keyword evidence="2" id="KW-1185">Reference proteome</keyword>
<reference evidence="2" key="1">
    <citation type="journal article" date="2014" name="Science">
        <title>The coffee genome provides insight into the convergent evolution of caffeine biosynthesis.</title>
        <authorList>
            <person name="Denoeud F."/>
            <person name="Carretero-Paulet L."/>
            <person name="Dereeper A."/>
            <person name="Droc G."/>
            <person name="Guyot R."/>
            <person name="Pietrella M."/>
            <person name="Zheng C."/>
            <person name="Alberti A."/>
            <person name="Anthony F."/>
            <person name="Aprea G."/>
            <person name="Aury J.M."/>
            <person name="Bento P."/>
            <person name="Bernard M."/>
            <person name="Bocs S."/>
            <person name="Campa C."/>
            <person name="Cenci A."/>
            <person name="Combes M.C."/>
            <person name="Crouzillat D."/>
            <person name="Da Silva C."/>
            <person name="Daddiego L."/>
            <person name="De Bellis F."/>
            <person name="Dussert S."/>
            <person name="Garsmeur O."/>
            <person name="Gayraud T."/>
            <person name="Guignon V."/>
            <person name="Jahn K."/>
            <person name="Jamilloux V."/>
            <person name="Joet T."/>
            <person name="Labadie K."/>
            <person name="Lan T."/>
            <person name="Leclercq J."/>
            <person name="Lepelley M."/>
            <person name="Leroy T."/>
            <person name="Li L.T."/>
            <person name="Librado P."/>
            <person name="Lopez L."/>
            <person name="Munoz A."/>
            <person name="Noel B."/>
            <person name="Pallavicini A."/>
            <person name="Perrotta G."/>
            <person name="Poncet V."/>
            <person name="Pot D."/>
            <person name="Priyono X."/>
            <person name="Rigoreau M."/>
            <person name="Rouard M."/>
            <person name="Rozas J."/>
            <person name="Tranchant-Dubreuil C."/>
            <person name="VanBuren R."/>
            <person name="Zhang Q."/>
            <person name="Andrade A.C."/>
            <person name="Argout X."/>
            <person name="Bertrand B."/>
            <person name="de Kochko A."/>
            <person name="Graziosi G."/>
            <person name="Henry R.J."/>
            <person name="Jayarama X."/>
            <person name="Ming R."/>
            <person name="Nagai C."/>
            <person name="Rounsley S."/>
            <person name="Sankoff D."/>
            <person name="Giuliano G."/>
            <person name="Albert V.A."/>
            <person name="Wincker P."/>
            <person name="Lashermes P."/>
        </authorList>
    </citation>
    <scope>NUCLEOTIDE SEQUENCE [LARGE SCALE GENOMIC DNA]</scope>
    <source>
        <strain evidence="2">cv. DH200-94</strain>
    </source>
</reference>
<dbReference type="AlphaFoldDB" id="A0A068TPW9"/>
<evidence type="ECO:0000313" key="2">
    <source>
        <dbReference type="Proteomes" id="UP000295252"/>
    </source>
</evidence>
<proteinExistence type="predicted"/>
<evidence type="ECO:0000313" key="1">
    <source>
        <dbReference type="EMBL" id="CDO98360.1"/>
    </source>
</evidence>
<dbReference type="Proteomes" id="UP000295252">
    <property type="component" value="Chromosome VI"/>
</dbReference>
<dbReference type="InParanoid" id="A0A068TPW9"/>
<dbReference type="Gramene" id="CDO98360">
    <property type="protein sequence ID" value="CDO98360"/>
    <property type="gene ID" value="GSCOC_T00022427001"/>
</dbReference>
<name>A0A068TPW9_COFCA</name>